<dbReference type="InterPro" id="IPR001254">
    <property type="entry name" value="Trypsin_dom"/>
</dbReference>
<reference evidence="29" key="3">
    <citation type="submission" date="2025-09" db="UniProtKB">
        <authorList>
            <consortium name="Ensembl"/>
        </authorList>
    </citation>
    <scope>IDENTIFICATION</scope>
</reference>
<dbReference type="GeneTree" id="ENSGT00940000159516"/>
<dbReference type="GO" id="GO:0006508">
    <property type="term" value="P:proteolysis"/>
    <property type="evidence" value="ECO:0007669"/>
    <property type="project" value="UniProtKB-KW"/>
</dbReference>
<keyword evidence="20 23" id="KW-1015">Disulfide bond</keyword>
<name>A0A3P8X232_CYNSE</name>
<evidence type="ECO:0000256" key="21">
    <source>
        <dbReference type="ARBA" id="ARBA00023180"/>
    </source>
</evidence>
<dbReference type="PROSITE" id="PS50026">
    <property type="entry name" value="EGF_3"/>
    <property type="match status" value="1"/>
</dbReference>
<evidence type="ECO:0000256" key="8">
    <source>
        <dbReference type="ARBA" id="ARBA00022536"/>
    </source>
</evidence>
<evidence type="ECO:0000256" key="14">
    <source>
        <dbReference type="ARBA" id="ARBA00022801"/>
    </source>
</evidence>
<evidence type="ECO:0000256" key="2">
    <source>
        <dbReference type="ARBA" id="ARBA00002741"/>
    </source>
</evidence>
<dbReference type="InterPro" id="IPR000294">
    <property type="entry name" value="GLA_domain"/>
</dbReference>
<dbReference type="GO" id="GO:0005509">
    <property type="term" value="F:calcium ion binding"/>
    <property type="evidence" value="ECO:0007669"/>
    <property type="project" value="InterPro"/>
</dbReference>
<keyword evidence="21" id="KW-0325">Glycoprotein</keyword>
<evidence type="ECO:0000256" key="4">
    <source>
        <dbReference type="ARBA" id="ARBA00012066"/>
    </source>
</evidence>
<keyword evidence="11" id="KW-0356">Hemostasis</keyword>
<dbReference type="InterPro" id="IPR018114">
    <property type="entry name" value="TRYPSIN_HIS"/>
</dbReference>
<dbReference type="FunFam" id="2.40.10.10:FF:000120">
    <property type="entry name" value="Putative serine protease"/>
    <property type="match status" value="1"/>
</dbReference>
<evidence type="ECO:0000256" key="7">
    <source>
        <dbReference type="ARBA" id="ARBA00022525"/>
    </source>
</evidence>
<dbReference type="SMART" id="SM00181">
    <property type="entry name" value="EGF"/>
    <property type="match status" value="2"/>
</dbReference>
<dbReference type="GO" id="GO:0007596">
    <property type="term" value="P:blood coagulation"/>
    <property type="evidence" value="ECO:0007669"/>
    <property type="project" value="UniProtKB-KW"/>
</dbReference>
<dbReference type="PROSITE" id="PS00134">
    <property type="entry name" value="TRYPSIN_HIS"/>
    <property type="match status" value="1"/>
</dbReference>
<evidence type="ECO:0000256" key="19">
    <source>
        <dbReference type="ARBA" id="ARBA00023145"/>
    </source>
</evidence>
<evidence type="ECO:0000256" key="24">
    <source>
        <dbReference type="RuleBase" id="RU363034"/>
    </source>
</evidence>
<dbReference type="InterPro" id="IPR001881">
    <property type="entry name" value="EGF-like_Ca-bd_dom"/>
</dbReference>
<dbReference type="PRINTS" id="PR00722">
    <property type="entry name" value="CHYMOTRYPSIN"/>
</dbReference>
<keyword evidence="18" id="KW-0094">Blood coagulation</keyword>
<feature type="domain" description="Peptidase S1" evidence="27">
    <location>
        <begin position="336"/>
        <end position="579"/>
    </location>
</feature>
<protein>
    <recommendedName>
        <fullName evidence="5">Coagulation factor IX</fullName>
        <ecNumber evidence="4">3.4.21.22</ecNumber>
    </recommendedName>
    <alternativeName>
        <fullName evidence="22">Christmas factor</fullName>
    </alternativeName>
</protein>
<evidence type="ECO:0000256" key="18">
    <source>
        <dbReference type="ARBA" id="ARBA00023084"/>
    </source>
</evidence>
<dbReference type="FunFam" id="2.10.25.10:FF:000162">
    <property type="entry name" value="Coagulation factor X (Predicted)"/>
    <property type="match status" value="1"/>
</dbReference>
<comment type="subcellular location">
    <subcellularLocation>
        <location evidence="3">Secreted</location>
    </subcellularLocation>
</comment>
<evidence type="ECO:0000256" key="11">
    <source>
        <dbReference type="ARBA" id="ARBA00022696"/>
    </source>
</evidence>
<dbReference type="PROSITE" id="PS00011">
    <property type="entry name" value="GLA_1"/>
    <property type="match status" value="1"/>
</dbReference>
<evidence type="ECO:0000313" key="30">
    <source>
        <dbReference type="Proteomes" id="UP000265120"/>
    </source>
</evidence>
<dbReference type="AlphaFoldDB" id="A0A3P8X232"/>
<keyword evidence="19" id="KW-0865">Zymogen</keyword>
<dbReference type="Gene3D" id="2.10.25.10">
    <property type="entry name" value="Laminin"/>
    <property type="match status" value="2"/>
</dbReference>
<dbReference type="EC" id="3.4.21.22" evidence="4"/>
<dbReference type="InParanoid" id="A0A3P8X232"/>
<keyword evidence="12" id="KW-0479">Metal-binding</keyword>
<dbReference type="FunFam" id="4.10.740.10:FF:000001">
    <property type="entry name" value="vitamin K-dependent protein S"/>
    <property type="match status" value="1"/>
</dbReference>
<proteinExistence type="predicted"/>
<dbReference type="Pfam" id="PF00089">
    <property type="entry name" value="Trypsin"/>
    <property type="match status" value="1"/>
</dbReference>
<dbReference type="InterPro" id="IPR050442">
    <property type="entry name" value="Peptidase_S1_coag_factors"/>
</dbReference>
<evidence type="ECO:0000313" key="29">
    <source>
        <dbReference type="Ensembl" id="ENSCSEP00000030990.1"/>
    </source>
</evidence>
<evidence type="ECO:0000259" key="27">
    <source>
        <dbReference type="PROSITE" id="PS50240"/>
    </source>
</evidence>
<feature type="disulfide bond" evidence="23">
    <location>
        <begin position="154"/>
        <end position="163"/>
    </location>
</feature>
<keyword evidence="6" id="KW-0301">Gamma-carboxyglutamic acid</keyword>
<dbReference type="InterPro" id="IPR009003">
    <property type="entry name" value="Peptidase_S1_PA"/>
</dbReference>
<dbReference type="PROSITE" id="PS01187">
    <property type="entry name" value="EGF_CA"/>
    <property type="match status" value="1"/>
</dbReference>
<evidence type="ECO:0000256" key="10">
    <source>
        <dbReference type="ARBA" id="ARBA00022670"/>
    </source>
</evidence>
<dbReference type="InterPro" id="IPR033116">
    <property type="entry name" value="TRYPSIN_SER"/>
</dbReference>
<dbReference type="Pfam" id="PF14670">
    <property type="entry name" value="FXa_inhibition"/>
    <property type="match status" value="1"/>
</dbReference>
<dbReference type="Pfam" id="PF00594">
    <property type="entry name" value="Gla"/>
    <property type="match status" value="1"/>
</dbReference>
<organism evidence="29 30">
    <name type="scientific">Cynoglossus semilaevis</name>
    <name type="common">Tongue sole</name>
    <dbReference type="NCBI Taxonomy" id="244447"/>
    <lineage>
        <taxon>Eukaryota</taxon>
        <taxon>Metazoa</taxon>
        <taxon>Chordata</taxon>
        <taxon>Craniata</taxon>
        <taxon>Vertebrata</taxon>
        <taxon>Euteleostomi</taxon>
        <taxon>Actinopterygii</taxon>
        <taxon>Neopterygii</taxon>
        <taxon>Teleostei</taxon>
        <taxon>Neoteleostei</taxon>
        <taxon>Acanthomorphata</taxon>
        <taxon>Carangaria</taxon>
        <taxon>Pleuronectiformes</taxon>
        <taxon>Pleuronectoidei</taxon>
        <taxon>Cynoglossidae</taxon>
        <taxon>Cynoglossinae</taxon>
        <taxon>Cynoglossus</taxon>
    </lineage>
</organism>
<keyword evidence="9" id="KW-0597">Phosphoprotein</keyword>
<dbReference type="SUPFAM" id="SSF50494">
    <property type="entry name" value="Trypsin-like serine proteases"/>
    <property type="match status" value="1"/>
</dbReference>
<dbReference type="Proteomes" id="UP000265120">
    <property type="component" value="Chromosome 19"/>
</dbReference>
<dbReference type="PROSITE" id="PS00010">
    <property type="entry name" value="ASX_HYDROXYL"/>
    <property type="match status" value="1"/>
</dbReference>
<comment type="function">
    <text evidence="2">Factor IX is a vitamin K-dependent plasma protein that participates in the intrinsic pathway of blood coagulation by converting factor X to its active form in the presence of Ca(2+) ions, phospholipids, and factor VIIIa.</text>
</comment>
<dbReference type="FunCoup" id="A0A3P8X232">
    <property type="interactions" value="754"/>
</dbReference>
<dbReference type="Ensembl" id="ENSCSET00000031397.1">
    <property type="protein sequence ID" value="ENSCSEP00000030990.1"/>
    <property type="gene ID" value="ENSCSEG00000019826.1"/>
</dbReference>
<dbReference type="PROSITE" id="PS00135">
    <property type="entry name" value="TRYPSIN_SER"/>
    <property type="match status" value="1"/>
</dbReference>
<keyword evidence="7" id="KW-0964">Secreted</keyword>
<dbReference type="CDD" id="cd00190">
    <property type="entry name" value="Tryp_SPc"/>
    <property type="match status" value="1"/>
</dbReference>
<evidence type="ECO:0000256" key="25">
    <source>
        <dbReference type="SAM" id="MobiDB-lite"/>
    </source>
</evidence>
<comment type="caution">
    <text evidence="23">Lacks conserved residue(s) required for the propagation of feature annotation.</text>
</comment>
<reference evidence="29" key="2">
    <citation type="submission" date="2025-08" db="UniProtKB">
        <authorList>
            <consortium name="Ensembl"/>
        </authorList>
    </citation>
    <scope>IDENTIFICATION</scope>
</reference>
<dbReference type="InterPro" id="IPR001314">
    <property type="entry name" value="Peptidase_S1A"/>
</dbReference>
<dbReference type="Gene3D" id="4.10.740.10">
    <property type="entry name" value="Coagulation Factor IX"/>
    <property type="match status" value="1"/>
</dbReference>
<dbReference type="PROSITE" id="PS00022">
    <property type="entry name" value="EGF_1"/>
    <property type="match status" value="1"/>
</dbReference>
<feature type="domain" description="Gla" evidence="28">
    <location>
        <begin position="82"/>
        <end position="128"/>
    </location>
</feature>
<keyword evidence="15 24" id="KW-0720">Serine protease</keyword>
<dbReference type="InterPro" id="IPR043504">
    <property type="entry name" value="Peptidase_S1_PA_chymotrypsin"/>
</dbReference>
<feature type="domain" description="EGF-like" evidence="26">
    <location>
        <begin position="128"/>
        <end position="164"/>
    </location>
</feature>
<dbReference type="SUPFAM" id="SSF57630">
    <property type="entry name" value="GLA-domain"/>
    <property type="match status" value="1"/>
</dbReference>
<evidence type="ECO:0000256" key="17">
    <source>
        <dbReference type="ARBA" id="ARBA00022842"/>
    </source>
</evidence>
<keyword evidence="30" id="KW-1185">Reference proteome</keyword>
<keyword evidence="17" id="KW-0460">Magnesium</keyword>
<evidence type="ECO:0000256" key="12">
    <source>
        <dbReference type="ARBA" id="ARBA00022723"/>
    </source>
</evidence>
<dbReference type="PANTHER" id="PTHR24278:SF31">
    <property type="entry name" value="COAGULATION FACTOR IX"/>
    <property type="match status" value="1"/>
</dbReference>
<keyword evidence="10 24" id="KW-0645">Protease</keyword>
<feature type="region of interest" description="Disordered" evidence="25">
    <location>
        <begin position="1"/>
        <end position="29"/>
    </location>
</feature>
<evidence type="ECO:0000256" key="20">
    <source>
        <dbReference type="ARBA" id="ARBA00023157"/>
    </source>
</evidence>
<evidence type="ECO:0000256" key="1">
    <source>
        <dbReference type="ARBA" id="ARBA00001368"/>
    </source>
</evidence>
<evidence type="ECO:0000256" key="9">
    <source>
        <dbReference type="ARBA" id="ARBA00022553"/>
    </source>
</evidence>
<keyword evidence="16" id="KW-0106">Calcium</keyword>
<dbReference type="InterPro" id="IPR035972">
    <property type="entry name" value="GLA-like_dom_SF"/>
</dbReference>
<dbReference type="SMART" id="SM00020">
    <property type="entry name" value="Tryp_SPc"/>
    <property type="match status" value="1"/>
</dbReference>
<dbReference type="PROSITE" id="PS50998">
    <property type="entry name" value="GLA_2"/>
    <property type="match status" value="1"/>
</dbReference>
<evidence type="ECO:0000259" key="28">
    <source>
        <dbReference type="PROSITE" id="PS50998"/>
    </source>
</evidence>
<dbReference type="SUPFAM" id="SSF57196">
    <property type="entry name" value="EGF/Laminin"/>
    <property type="match status" value="2"/>
</dbReference>
<dbReference type="Gene3D" id="2.40.10.10">
    <property type="entry name" value="Trypsin-like serine proteases"/>
    <property type="match status" value="2"/>
</dbReference>
<dbReference type="PRINTS" id="PR00001">
    <property type="entry name" value="GLABLOOD"/>
</dbReference>
<evidence type="ECO:0000256" key="23">
    <source>
        <dbReference type="PROSITE-ProRule" id="PRU00076"/>
    </source>
</evidence>
<evidence type="ECO:0000256" key="15">
    <source>
        <dbReference type="ARBA" id="ARBA00022825"/>
    </source>
</evidence>
<evidence type="ECO:0000256" key="5">
    <source>
        <dbReference type="ARBA" id="ARBA00019454"/>
    </source>
</evidence>
<accession>A0A3P8X232</accession>
<evidence type="ECO:0000259" key="26">
    <source>
        <dbReference type="PROSITE" id="PS50026"/>
    </source>
</evidence>
<dbReference type="InterPro" id="IPR018097">
    <property type="entry name" value="EGF_Ca-bd_CS"/>
</dbReference>
<dbReference type="PROSITE" id="PS50240">
    <property type="entry name" value="TRYPSIN_DOM"/>
    <property type="match status" value="1"/>
</dbReference>
<reference evidence="29 30" key="1">
    <citation type="journal article" date="2014" name="Nat. Genet.">
        <title>Whole-genome sequence of a flatfish provides insights into ZW sex chromosome evolution and adaptation to a benthic lifestyle.</title>
        <authorList>
            <person name="Chen S."/>
            <person name="Zhang G."/>
            <person name="Shao C."/>
            <person name="Huang Q."/>
            <person name="Liu G."/>
            <person name="Zhang P."/>
            <person name="Song W."/>
            <person name="An N."/>
            <person name="Chalopin D."/>
            <person name="Volff J.N."/>
            <person name="Hong Y."/>
            <person name="Li Q."/>
            <person name="Sha Z."/>
            <person name="Zhou H."/>
            <person name="Xie M."/>
            <person name="Yu Q."/>
            <person name="Liu Y."/>
            <person name="Xiang H."/>
            <person name="Wang N."/>
            <person name="Wu K."/>
            <person name="Yang C."/>
            <person name="Zhou Q."/>
            <person name="Liao X."/>
            <person name="Yang L."/>
            <person name="Hu Q."/>
            <person name="Zhang J."/>
            <person name="Meng L."/>
            <person name="Jin L."/>
            <person name="Tian Y."/>
            <person name="Lian J."/>
            <person name="Yang J."/>
            <person name="Miao G."/>
            <person name="Liu S."/>
            <person name="Liang Z."/>
            <person name="Yan F."/>
            <person name="Li Y."/>
            <person name="Sun B."/>
            <person name="Zhang H."/>
            <person name="Zhang J."/>
            <person name="Zhu Y."/>
            <person name="Du M."/>
            <person name="Zhao Y."/>
            <person name="Schartl M."/>
            <person name="Tang Q."/>
            <person name="Wang J."/>
        </authorList>
    </citation>
    <scope>NUCLEOTIDE SEQUENCE</scope>
</reference>
<evidence type="ECO:0000256" key="16">
    <source>
        <dbReference type="ARBA" id="ARBA00022837"/>
    </source>
</evidence>
<dbReference type="SMART" id="SM00179">
    <property type="entry name" value="EGF_CA"/>
    <property type="match status" value="1"/>
</dbReference>
<evidence type="ECO:0000256" key="3">
    <source>
        <dbReference type="ARBA" id="ARBA00004613"/>
    </source>
</evidence>
<dbReference type="Pfam" id="PF00008">
    <property type="entry name" value="EGF"/>
    <property type="match status" value="1"/>
</dbReference>
<dbReference type="GO" id="GO:0004252">
    <property type="term" value="F:serine-type endopeptidase activity"/>
    <property type="evidence" value="ECO:0007669"/>
    <property type="project" value="UniProtKB-EC"/>
</dbReference>
<comment type="catalytic activity">
    <reaction evidence="1">
        <text>Selective cleavage of Arg-|-Ile bond in factor X to form factor Xa.</text>
        <dbReference type="EC" id="3.4.21.22"/>
    </reaction>
</comment>
<dbReference type="STRING" id="244447.ENSCSEP00000030990"/>
<keyword evidence="8 23" id="KW-0245">EGF-like domain</keyword>
<evidence type="ECO:0000256" key="6">
    <source>
        <dbReference type="ARBA" id="ARBA00022479"/>
    </source>
</evidence>
<dbReference type="PANTHER" id="PTHR24278">
    <property type="entry name" value="COAGULATION FACTOR"/>
    <property type="match status" value="1"/>
</dbReference>
<keyword evidence="13" id="KW-0732">Signal</keyword>
<sequence length="582" mass="65113">MSENRCGQRRRRMNMNTQTLSPPSIGLRRRTTDSDNMAGVCLLAVIAALLCGLAARVTEKKTGAVFVSQHAAHTMLLRQRRHNTGRLEEVMKDNLERECKEEVCNFEEAREVFENEEKTMEFWAVYFDGDQCQPPPCQNDGECVDGIGSYVCWCKPNFGGKNCEIELAKQCSVDNGGCSHFCVMQGQRPECQCAAGYNLGSDKRSCEPTGQFSCGHVESKTSSRSFLSPRTGNNSNSRDNTSFNLSDQLTWDYDDDNMTQFYDYYDSFVNDSASSEIPSASSAETRVRSLNSSFSVAPDDNQTNSSASEDFSNFLSWAFFPTLPTITEQKNTDKRIVGGNEAPPGGIPWQVTLMSHSPSLGRVQSFCGGSLLSELWVITAAHCLVTKEVLTQGYFVRVGEHDVDTEEGPERDHLVAEQHIHPKYNYTQSPYNHDIALLKLSNAVELSHQRRPICLGPKDFTESILRDSSSSQVSGWGLLASRGRSATKLQRLEVPYVERTKCKQSSRYQITRFMFCAGFENEQKDSCHGDSGGPHATNFKGTWFLTGIVSWGEDCAKDGKYGIYTRVSRYYSWISQRTGLQI</sequence>
<keyword evidence="14 24" id="KW-0378">Hydrolase</keyword>
<evidence type="ECO:0000256" key="22">
    <source>
        <dbReference type="ARBA" id="ARBA00031357"/>
    </source>
</evidence>
<evidence type="ECO:0000256" key="13">
    <source>
        <dbReference type="ARBA" id="ARBA00022729"/>
    </source>
</evidence>
<dbReference type="SMART" id="SM00069">
    <property type="entry name" value="GLA"/>
    <property type="match status" value="1"/>
</dbReference>
<dbReference type="GO" id="GO:0005615">
    <property type="term" value="C:extracellular space"/>
    <property type="evidence" value="ECO:0007669"/>
    <property type="project" value="TreeGrafter"/>
</dbReference>
<dbReference type="InterPro" id="IPR000742">
    <property type="entry name" value="EGF"/>
</dbReference>
<dbReference type="CDD" id="cd00054">
    <property type="entry name" value="EGF_CA"/>
    <property type="match status" value="1"/>
</dbReference>
<feature type="region of interest" description="Disordered" evidence="25">
    <location>
        <begin position="222"/>
        <end position="241"/>
    </location>
</feature>
<dbReference type="InterPro" id="IPR017857">
    <property type="entry name" value="Coagulation_fac-like_Gla_dom"/>
</dbReference>
<dbReference type="InterPro" id="IPR000152">
    <property type="entry name" value="EGF-type_Asp/Asn_hydroxyl_site"/>
</dbReference>